<keyword evidence="2" id="KW-1185">Reference proteome</keyword>
<reference evidence="1 2" key="1">
    <citation type="submission" date="2017-02" db="EMBL/GenBank/DDBJ databases">
        <title>Genome sequencing and assembly of Klebsiella pneumoniae phages.</title>
        <authorList>
            <person name="Labudda L."/>
            <person name="Strapagiel D."/>
            <person name="Karczewska-Golec J."/>
            <person name="Golec P."/>
        </authorList>
    </citation>
    <scope>NUCLEOTIDE SEQUENCE [LARGE SCALE GENOMIC DNA]</scope>
</reference>
<protein>
    <submittedName>
        <fullName evidence="1">Uncharacterized protein</fullName>
    </submittedName>
</protein>
<dbReference type="GeneID" id="55632732"/>
<organism evidence="1 2">
    <name type="scientific">Klebsiella phage vB_KpnM_BIS47</name>
    <dbReference type="NCBI Taxonomy" id="1907784"/>
    <lineage>
        <taxon>Viruses</taxon>
        <taxon>Duplodnaviria</taxon>
        <taxon>Heunggongvirae</taxon>
        <taxon>Uroviricota</taxon>
        <taxon>Caudoviricetes</taxon>
        <taxon>Vequintavirinae</taxon>
        <taxon>Mydovirus</taxon>
        <taxon>Mydovirus BIS47</taxon>
    </lineage>
</organism>
<dbReference type="KEGG" id="vg:55632732"/>
<gene>
    <name evidence="1" type="ORF">BIS47_239</name>
</gene>
<evidence type="ECO:0000313" key="2">
    <source>
        <dbReference type="Proteomes" id="UP000221691"/>
    </source>
</evidence>
<dbReference type="RefSeq" id="YP_009832746.1">
    <property type="nucleotide sequence ID" value="NC_048656.1"/>
</dbReference>
<proteinExistence type="predicted"/>
<dbReference type="EMBL" id="KY652726">
    <property type="protein sequence ID" value="ARB12743.1"/>
    <property type="molecule type" value="Genomic_DNA"/>
</dbReference>
<sequence>MGLREYLAVKLKHAKEQSMVKVNGNTITINGDTVVNGDIIGGDLSISANGDKILINGKEVYTTSDKNIIVVIHGNTGSINTTSGDVKVYGTAGNVKTVSGDVRIETGSLADVTTVSGDVIAETIEGNVRTVSGDVSHRR</sequence>
<name>A0A1V0E7B4_9CAUD</name>
<evidence type="ECO:0000313" key="1">
    <source>
        <dbReference type="EMBL" id="ARB12743.1"/>
    </source>
</evidence>
<accession>A0A1V0E7B4</accession>
<dbReference type="Proteomes" id="UP000221691">
    <property type="component" value="Segment"/>
</dbReference>